<dbReference type="InParanoid" id="A0A0N1PGN6"/>
<protein>
    <submittedName>
        <fullName evidence="2">Ommochrome-binding protein</fullName>
    </submittedName>
</protein>
<proteinExistence type="predicted"/>
<dbReference type="EMBL" id="KQ460423">
    <property type="protein sequence ID" value="KPJ14845.1"/>
    <property type="molecule type" value="Genomic_DNA"/>
</dbReference>
<evidence type="ECO:0000313" key="3">
    <source>
        <dbReference type="Proteomes" id="UP000053240"/>
    </source>
</evidence>
<dbReference type="Proteomes" id="UP000053240">
    <property type="component" value="Unassembled WGS sequence"/>
</dbReference>
<feature type="signal peptide" evidence="1">
    <location>
        <begin position="1"/>
        <end position="17"/>
    </location>
</feature>
<feature type="non-terminal residue" evidence="2">
    <location>
        <position position="1"/>
    </location>
</feature>
<evidence type="ECO:0000313" key="2">
    <source>
        <dbReference type="EMBL" id="KPJ14845.1"/>
    </source>
</evidence>
<dbReference type="AlphaFoldDB" id="A0A0N1PGN6"/>
<gene>
    <name evidence="2" type="ORF">RR48_04330</name>
</gene>
<name>A0A0N1PGN6_PAPMA</name>
<keyword evidence="3" id="KW-1185">Reference proteome</keyword>
<reference evidence="2 3" key="1">
    <citation type="journal article" date="2015" name="Nat. Commun.">
        <title>Outbred genome sequencing and CRISPR/Cas9 gene editing in butterflies.</title>
        <authorList>
            <person name="Li X."/>
            <person name="Fan D."/>
            <person name="Zhang W."/>
            <person name="Liu G."/>
            <person name="Zhang L."/>
            <person name="Zhao L."/>
            <person name="Fang X."/>
            <person name="Chen L."/>
            <person name="Dong Y."/>
            <person name="Chen Y."/>
            <person name="Ding Y."/>
            <person name="Zhao R."/>
            <person name="Feng M."/>
            <person name="Zhu Y."/>
            <person name="Feng Y."/>
            <person name="Jiang X."/>
            <person name="Zhu D."/>
            <person name="Xiang H."/>
            <person name="Feng X."/>
            <person name="Li S."/>
            <person name="Wang J."/>
            <person name="Zhang G."/>
            <person name="Kronforst M.R."/>
            <person name="Wang W."/>
        </authorList>
    </citation>
    <scope>NUCLEOTIDE SEQUENCE [LARGE SCALE GENOMIC DNA]</scope>
    <source>
        <strain evidence="2">Ya'a_city_454_Pm</strain>
        <tissue evidence="2">Whole body</tissue>
    </source>
</reference>
<organism evidence="2 3">
    <name type="scientific">Papilio machaon</name>
    <name type="common">Old World swallowtail butterfly</name>
    <dbReference type="NCBI Taxonomy" id="76193"/>
    <lineage>
        <taxon>Eukaryota</taxon>
        <taxon>Metazoa</taxon>
        <taxon>Ecdysozoa</taxon>
        <taxon>Arthropoda</taxon>
        <taxon>Hexapoda</taxon>
        <taxon>Insecta</taxon>
        <taxon>Pterygota</taxon>
        <taxon>Neoptera</taxon>
        <taxon>Endopterygota</taxon>
        <taxon>Lepidoptera</taxon>
        <taxon>Glossata</taxon>
        <taxon>Ditrysia</taxon>
        <taxon>Papilionoidea</taxon>
        <taxon>Papilionidae</taxon>
        <taxon>Papilioninae</taxon>
        <taxon>Papilio</taxon>
    </lineage>
</organism>
<sequence>KMKIFLLFIFTIASSTADKRCRGIYFGDKYYNLHLIKEGINKIDNLILNRNDDILYFTFEDLTATPNRLVGYINMDTKETKVIDGINNATSIAIDQRLNKVFIGSQNGLYKINDMKQVERLPIQDYIVNLHFKDVLYFTNINGDTFIFEDGFGAIVQELQGVKVEELIIDNDNNMFFVRNNTLFRIKLGTKAINIHEKIYVDVISTDIHTKAYICSKTGVFVYNKYKFALDKVSDMNFLKGLTFNKANEPIYAAKDLIIKLSENPIPCFED</sequence>
<keyword evidence="1" id="KW-0732">Signal</keyword>
<dbReference type="SUPFAM" id="SSF63829">
    <property type="entry name" value="Calcium-dependent phosphotriesterase"/>
    <property type="match status" value="1"/>
</dbReference>
<accession>A0A0N1PGN6</accession>
<evidence type="ECO:0000256" key="1">
    <source>
        <dbReference type="SAM" id="SignalP"/>
    </source>
</evidence>
<feature type="chain" id="PRO_5005879736" evidence="1">
    <location>
        <begin position="18"/>
        <end position="271"/>
    </location>
</feature>